<evidence type="ECO:0000313" key="4">
    <source>
        <dbReference type="EMBL" id="QEC49355.1"/>
    </source>
</evidence>
<dbReference type="Gene3D" id="3.10.129.10">
    <property type="entry name" value="Hotdog Thioesterase"/>
    <property type="match status" value="1"/>
</dbReference>
<organism evidence="4 5">
    <name type="scientific">Baekduia soli</name>
    <dbReference type="NCBI Taxonomy" id="496014"/>
    <lineage>
        <taxon>Bacteria</taxon>
        <taxon>Bacillati</taxon>
        <taxon>Actinomycetota</taxon>
        <taxon>Thermoleophilia</taxon>
        <taxon>Solirubrobacterales</taxon>
        <taxon>Baekduiaceae</taxon>
        <taxon>Baekduia</taxon>
    </lineage>
</organism>
<dbReference type="OrthoDB" id="9813282at2"/>
<evidence type="ECO:0000259" key="3">
    <source>
        <dbReference type="Pfam" id="PF03061"/>
    </source>
</evidence>
<dbReference type="CDD" id="cd03443">
    <property type="entry name" value="PaaI_thioesterase"/>
    <property type="match status" value="1"/>
</dbReference>
<dbReference type="InterPro" id="IPR006683">
    <property type="entry name" value="Thioestr_dom"/>
</dbReference>
<gene>
    <name evidence="4" type="ORF">FSW04_18425</name>
</gene>
<evidence type="ECO:0000256" key="1">
    <source>
        <dbReference type="ARBA" id="ARBA00008324"/>
    </source>
</evidence>
<dbReference type="InterPro" id="IPR003736">
    <property type="entry name" value="PAAI_dom"/>
</dbReference>
<dbReference type="KEGG" id="bsol:FSW04_18425"/>
<dbReference type="PANTHER" id="PTHR21660:SF1">
    <property type="entry name" value="ACYL-COENZYME A THIOESTERASE 13"/>
    <property type="match status" value="1"/>
</dbReference>
<dbReference type="Proteomes" id="UP000321805">
    <property type="component" value="Chromosome"/>
</dbReference>
<dbReference type="GO" id="GO:0047617">
    <property type="term" value="F:fatty acyl-CoA hydrolase activity"/>
    <property type="evidence" value="ECO:0007669"/>
    <property type="project" value="InterPro"/>
</dbReference>
<feature type="domain" description="Thioesterase" evidence="3">
    <location>
        <begin position="51"/>
        <end position="125"/>
    </location>
</feature>
<evidence type="ECO:0000256" key="2">
    <source>
        <dbReference type="ARBA" id="ARBA00022801"/>
    </source>
</evidence>
<name>A0A5B8U8P4_9ACTN</name>
<dbReference type="NCBIfam" id="TIGR00369">
    <property type="entry name" value="unchar_dom_1"/>
    <property type="match status" value="1"/>
</dbReference>
<comment type="similarity">
    <text evidence="1">Belongs to the thioesterase PaaI family.</text>
</comment>
<dbReference type="EMBL" id="CP042430">
    <property type="protein sequence ID" value="QEC49355.1"/>
    <property type="molecule type" value="Genomic_DNA"/>
</dbReference>
<dbReference type="PANTHER" id="PTHR21660">
    <property type="entry name" value="THIOESTERASE SUPERFAMILY MEMBER-RELATED"/>
    <property type="match status" value="1"/>
</dbReference>
<dbReference type="SUPFAM" id="SSF54637">
    <property type="entry name" value="Thioesterase/thiol ester dehydrase-isomerase"/>
    <property type="match status" value="1"/>
</dbReference>
<dbReference type="AlphaFoldDB" id="A0A5B8U8P4"/>
<dbReference type="RefSeq" id="WP_146921717.1">
    <property type="nucleotide sequence ID" value="NZ_CP042430.1"/>
</dbReference>
<keyword evidence="2" id="KW-0378">Hydrolase</keyword>
<sequence>MSASTAVPAGFVEFPGQGPFLEHVGPVHVRESGEELVLGLRAEERHANHRGTIQGGLLSTFADFALGRAIDADAGDGKDRATVSLTVDFLKPARPGDWIESHTRVDRVGGTLAFADCSLTAGDREIVRARAVFVVAG</sequence>
<evidence type="ECO:0000313" key="5">
    <source>
        <dbReference type="Proteomes" id="UP000321805"/>
    </source>
</evidence>
<reference evidence="4 5" key="1">
    <citation type="journal article" date="2018" name="J. Microbiol.">
        <title>Baekduia soli gen. nov., sp. nov., a novel bacterium isolated from the soil of Baekdu Mountain and proposal of a novel family name, Baekduiaceae fam. nov.</title>
        <authorList>
            <person name="An D.S."/>
            <person name="Siddiqi M.Z."/>
            <person name="Kim K.H."/>
            <person name="Yu H.S."/>
            <person name="Im W.T."/>
        </authorList>
    </citation>
    <scope>NUCLEOTIDE SEQUENCE [LARGE SCALE GENOMIC DNA]</scope>
    <source>
        <strain evidence="4 5">BR7-21</strain>
    </source>
</reference>
<protein>
    <submittedName>
        <fullName evidence="4">PaaI family thioesterase</fullName>
    </submittedName>
</protein>
<keyword evidence="5" id="KW-1185">Reference proteome</keyword>
<proteinExistence type="inferred from homology"/>
<dbReference type="InterPro" id="IPR029069">
    <property type="entry name" value="HotDog_dom_sf"/>
</dbReference>
<dbReference type="InterPro" id="IPR039298">
    <property type="entry name" value="ACOT13"/>
</dbReference>
<dbReference type="Pfam" id="PF03061">
    <property type="entry name" value="4HBT"/>
    <property type="match status" value="1"/>
</dbReference>
<accession>A0A5B8U8P4</accession>